<feature type="non-terminal residue" evidence="2">
    <location>
        <position position="1"/>
    </location>
</feature>
<reference evidence="2" key="1">
    <citation type="submission" date="2009-01" db="EMBL/GenBank/DDBJ databases">
        <authorList>
            <person name="Qin X."/>
            <person name="Bachman B."/>
            <person name="Battles P."/>
            <person name="Bell A."/>
            <person name="Bess C."/>
            <person name="Bickham C."/>
            <person name="Chaboub L."/>
            <person name="Chen D."/>
            <person name="Coyle M."/>
            <person name="Deiros D.R."/>
            <person name="Dinh H."/>
            <person name="Forbes L."/>
            <person name="Fowler G."/>
            <person name="Francisco L."/>
            <person name="Fu Q."/>
            <person name="Gubbala S."/>
            <person name="Hale W."/>
            <person name="Han Y."/>
            <person name="Hemphill L."/>
            <person name="Highlander S.K."/>
            <person name="Hirani K."/>
            <person name="Hogues M."/>
            <person name="Jackson L."/>
            <person name="Jakkamsetti A."/>
            <person name="Javaid M."/>
            <person name="Jiang H."/>
            <person name="Korchina V."/>
            <person name="Kovar C."/>
            <person name="Lara F."/>
            <person name="Lee S."/>
            <person name="Mata R."/>
            <person name="Mathew T."/>
            <person name="Moen C."/>
            <person name="Morales K."/>
            <person name="Munidasa M."/>
            <person name="Nazareth L."/>
            <person name="Ngo R."/>
            <person name="Nguyen L."/>
            <person name="Okwuonu G."/>
            <person name="Ongeri F."/>
            <person name="Patil S."/>
            <person name="Petrosino J."/>
            <person name="Pham C."/>
            <person name="Pham P."/>
            <person name="Pu L.-L."/>
            <person name="Puazo M."/>
            <person name="Raj R."/>
            <person name="Reid J."/>
            <person name="Rouhana J."/>
            <person name="Saada N."/>
            <person name="Shang Y."/>
            <person name="Simmons D."/>
            <person name="Thornton R."/>
            <person name="Warren J."/>
            <person name="Weissenberger G."/>
            <person name="Zhang J."/>
            <person name="Zhang L."/>
            <person name="Zhou C."/>
            <person name="Zhu D."/>
            <person name="Muzny D."/>
            <person name="Worley K."/>
            <person name="Gibbs R."/>
        </authorList>
    </citation>
    <scope>NUCLEOTIDE SEQUENCE [LARGE SCALE GENOMIC DNA]</scope>
    <source>
        <strain evidence="2">DSM 44291</strain>
    </source>
</reference>
<dbReference type="HOGENOM" id="CLU_3281048_0_0_11"/>
<proteinExistence type="predicted"/>
<evidence type="ECO:0000313" key="2">
    <source>
        <dbReference type="EMBL" id="EEI16280.1"/>
    </source>
</evidence>
<evidence type="ECO:0000313" key="3">
    <source>
        <dbReference type="Proteomes" id="UP000006196"/>
    </source>
</evidence>
<dbReference type="EMBL" id="ACHJ01000158">
    <property type="protein sequence ID" value="EEI16280.1"/>
    <property type="molecule type" value="Genomic_DNA"/>
</dbReference>
<dbReference type="AlphaFoldDB" id="C0XTU6"/>
<feature type="compositionally biased region" description="Pro residues" evidence="1">
    <location>
        <begin position="30"/>
        <end position="41"/>
    </location>
</feature>
<accession>C0XTU6</accession>
<evidence type="ECO:0000256" key="1">
    <source>
        <dbReference type="SAM" id="MobiDB-lite"/>
    </source>
</evidence>
<feature type="region of interest" description="Disordered" evidence="1">
    <location>
        <begin position="1"/>
        <end position="41"/>
    </location>
</feature>
<organism evidence="2 3">
    <name type="scientific">Corynebacterium lipophiloflavum (strain ATCC 700352 / DSM 44291 / CCUG 37336 / JCM 10383 / DMMZ 1944)</name>
    <dbReference type="NCBI Taxonomy" id="525263"/>
    <lineage>
        <taxon>Bacteria</taxon>
        <taxon>Bacillati</taxon>
        <taxon>Actinomycetota</taxon>
        <taxon>Actinomycetes</taxon>
        <taxon>Mycobacteriales</taxon>
        <taxon>Corynebacteriaceae</taxon>
        <taxon>Corynebacterium</taxon>
    </lineage>
</organism>
<gene>
    <name evidence="2" type="ORF">HMPREF0298_1866</name>
</gene>
<sequence length="41" mass="4219">ERGNFSGATDCKRIGNLPDPTSKVLVQGSPPDPESVGPPPT</sequence>
<protein>
    <submittedName>
        <fullName evidence="2">Uncharacterized protein</fullName>
    </submittedName>
</protein>
<dbReference type="Proteomes" id="UP000006196">
    <property type="component" value="Unassembled WGS sequence"/>
</dbReference>
<name>C0XTU6_CORLD</name>
<keyword evidence="3" id="KW-1185">Reference proteome</keyword>
<comment type="caution">
    <text evidence="2">The sequence shown here is derived from an EMBL/GenBank/DDBJ whole genome shotgun (WGS) entry which is preliminary data.</text>
</comment>